<reference evidence="4 5" key="1">
    <citation type="submission" date="2024-01" db="EMBL/GenBank/DDBJ databases">
        <title>Pedobacter sp. nov., isolated from fresh soil.</title>
        <authorList>
            <person name="Le N.T.T."/>
        </authorList>
    </citation>
    <scope>NUCLEOTIDE SEQUENCE [LARGE SCALE GENOMIC DNA]</scope>
    <source>
        <strain evidence="4 5">KR3-3</strain>
    </source>
</reference>
<evidence type="ECO:0000313" key="5">
    <source>
        <dbReference type="Proteomes" id="UP001336835"/>
    </source>
</evidence>
<comment type="caution">
    <text evidence="4">The sequence shown here is derived from an EMBL/GenBank/DDBJ whole genome shotgun (WGS) entry which is preliminary data.</text>
</comment>
<dbReference type="InterPro" id="IPR013785">
    <property type="entry name" value="Aldolase_TIM"/>
</dbReference>
<dbReference type="GO" id="GO:0004106">
    <property type="term" value="F:chorismate mutase activity"/>
    <property type="evidence" value="ECO:0007669"/>
    <property type="project" value="UniProtKB-EC"/>
</dbReference>
<sequence length="379" mass="41869">MKLQLNIQPLNSWINVKNEPLLISGPCSAETEEQLLSTAHLLAATGKVSVLRAGIWKPRTRPGEFEGIGSIGLEWLKRAKAETGLPTAVEVANAKHVEEALAAGVDILWIGARSTVNPFTVQEIADALQGVDIPVLVKNPVNPDLQLWIGALERINKAGITKLGAIHRGFSSFEKSAFRNEPMWEMAIQLKTLCPELPIINDPSHICGNRDLISYVAQKALDLDMQGLMIESHIDPSVAWTDAKQQVTPAALADIVNNFTLRKPESKNEDFTDKLADLRAQIDKIDDLVFQKLAERMGITQKIGEYKRDNGVTILQVNRWDEIMKKRTAFAKALKLDLNFTEKLLELIHGESIRKQTEIMNAGKAEEGIAAEAHAEAKA</sequence>
<dbReference type="SUPFAM" id="SSF48600">
    <property type="entry name" value="Chorismate mutase II"/>
    <property type="match status" value="1"/>
</dbReference>
<dbReference type="PROSITE" id="PS51168">
    <property type="entry name" value="CHORISMATE_MUT_2"/>
    <property type="match status" value="1"/>
</dbReference>
<keyword evidence="4" id="KW-0413">Isomerase</keyword>
<dbReference type="SMART" id="SM00830">
    <property type="entry name" value="CM_2"/>
    <property type="match status" value="1"/>
</dbReference>
<dbReference type="SUPFAM" id="SSF51569">
    <property type="entry name" value="Aldolase"/>
    <property type="match status" value="1"/>
</dbReference>
<dbReference type="Pfam" id="PF00793">
    <property type="entry name" value="DAHP_synth_1"/>
    <property type="match status" value="1"/>
</dbReference>
<dbReference type="InterPro" id="IPR036263">
    <property type="entry name" value="Chorismate_II_sf"/>
</dbReference>
<name>A0ABU7I2R5_9SPHI</name>
<evidence type="ECO:0000313" key="4">
    <source>
        <dbReference type="EMBL" id="MEE1943755.1"/>
    </source>
</evidence>
<dbReference type="InterPro" id="IPR006218">
    <property type="entry name" value="DAHP1/KDSA"/>
</dbReference>
<organism evidence="4 5">
    <name type="scientific">Pedobacter albus</name>
    <dbReference type="NCBI Taxonomy" id="3113905"/>
    <lineage>
        <taxon>Bacteria</taxon>
        <taxon>Pseudomonadati</taxon>
        <taxon>Bacteroidota</taxon>
        <taxon>Sphingobacteriia</taxon>
        <taxon>Sphingobacteriales</taxon>
        <taxon>Sphingobacteriaceae</taxon>
        <taxon>Pedobacter</taxon>
    </lineage>
</organism>
<dbReference type="PANTHER" id="PTHR43018">
    <property type="entry name" value="PHOSPHO-2-DEHYDRO-3-DEOXYHEPTONATE ALDOLASE"/>
    <property type="match status" value="1"/>
</dbReference>
<evidence type="ECO:0000259" key="3">
    <source>
        <dbReference type="PROSITE" id="PS51168"/>
    </source>
</evidence>
<protein>
    <recommendedName>
        <fullName evidence="1">chorismate mutase</fullName>
        <ecNumber evidence="1">5.4.99.5</ecNumber>
    </recommendedName>
</protein>
<dbReference type="PANTHER" id="PTHR43018:SF1">
    <property type="entry name" value="PROTEIN AROA(G)"/>
    <property type="match status" value="1"/>
</dbReference>
<evidence type="ECO:0000256" key="2">
    <source>
        <dbReference type="ARBA" id="ARBA00022679"/>
    </source>
</evidence>
<keyword evidence="2" id="KW-0808">Transferase</keyword>
<dbReference type="Gene3D" id="3.20.20.70">
    <property type="entry name" value="Aldolase class I"/>
    <property type="match status" value="1"/>
</dbReference>
<keyword evidence="5" id="KW-1185">Reference proteome</keyword>
<proteinExistence type="predicted"/>
<dbReference type="RefSeq" id="WP_330106157.1">
    <property type="nucleotide sequence ID" value="NZ_JAZDQT010000001.1"/>
</dbReference>
<gene>
    <name evidence="4" type="ORF">VRU48_01465</name>
</gene>
<feature type="domain" description="Chorismate mutase" evidence="3">
    <location>
        <begin position="269"/>
        <end position="360"/>
    </location>
</feature>
<dbReference type="Proteomes" id="UP001336835">
    <property type="component" value="Unassembled WGS sequence"/>
</dbReference>
<dbReference type="EMBL" id="JAZDQT010000001">
    <property type="protein sequence ID" value="MEE1943755.1"/>
    <property type="molecule type" value="Genomic_DNA"/>
</dbReference>
<dbReference type="InterPro" id="IPR052899">
    <property type="entry name" value="Class-I_DAHP_synthase"/>
</dbReference>
<dbReference type="Pfam" id="PF01817">
    <property type="entry name" value="CM_2"/>
    <property type="match status" value="1"/>
</dbReference>
<dbReference type="Gene3D" id="1.20.59.10">
    <property type="entry name" value="Chorismate mutase"/>
    <property type="match status" value="1"/>
</dbReference>
<dbReference type="EC" id="5.4.99.5" evidence="1"/>
<evidence type="ECO:0000256" key="1">
    <source>
        <dbReference type="ARBA" id="ARBA00012404"/>
    </source>
</evidence>
<accession>A0ABU7I2R5</accession>
<dbReference type="InterPro" id="IPR002701">
    <property type="entry name" value="CM_II_prokaryot"/>
</dbReference>
<dbReference type="InterPro" id="IPR036979">
    <property type="entry name" value="CM_dom_sf"/>
</dbReference>